<feature type="domain" description="DUF8116" evidence="1">
    <location>
        <begin position="1"/>
        <end position="243"/>
    </location>
</feature>
<comment type="caution">
    <text evidence="2">The sequence shown here is derived from an EMBL/GenBank/DDBJ whole genome shotgun (WGS) entry which is preliminary data.</text>
</comment>
<keyword evidence="3" id="KW-1185">Reference proteome</keyword>
<organism evidence="2 3">
    <name type="scientific">Halogeometricum salsisoli</name>
    <dbReference type="NCBI Taxonomy" id="2950536"/>
    <lineage>
        <taxon>Archaea</taxon>
        <taxon>Methanobacteriati</taxon>
        <taxon>Methanobacteriota</taxon>
        <taxon>Stenosarchaea group</taxon>
        <taxon>Halobacteria</taxon>
        <taxon>Halobacteriales</taxon>
        <taxon>Haloferacaceae</taxon>
        <taxon>Halogeometricum</taxon>
    </lineage>
</organism>
<proteinExistence type="predicted"/>
<dbReference type="RefSeq" id="WP_310922709.1">
    <property type="nucleotide sequence ID" value="NZ_JAMQOP010000001.1"/>
</dbReference>
<dbReference type="EMBL" id="JAMQOP010000001">
    <property type="protein sequence ID" value="MDS0297882.1"/>
    <property type="molecule type" value="Genomic_DNA"/>
</dbReference>
<evidence type="ECO:0000313" key="2">
    <source>
        <dbReference type="EMBL" id="MDS0297882.1"/>
    </source>
</evidence>
<name>A0ABU2GAP6_9EURY</name>
<gene>
    <name evidence="2" type="ORF">NDI76_03935</name>
</gene>
<reference evidence="2 3" key="1">
    <citation type="submission" date="2022-06" db="EMBL/GenBank/DDBJ databases">
        <title>Halogeometricum sp. a new haloarchaeum isolate from saline soil.</title>
        <authorList>
            <person name="Strakova D."/>
            <person name="Galisteo C."/>
            <person name="Sanchez-Porro C."/>
            <person name="Ventosa A."/>
        </authorList>
    </citation>
    <scope>NUCLEOTIDE SEQUENCE [LARGE SCALE GENOMIC DNA]</scope>
    <source>
        <strain evidence="2 3">S1BR25-6</strain>
    </source>
</reference>
<evidence type="ECO:0000259" key="1">
    <source>
        <dbReference type="Pfam" id="PF26426"/>
    </source>
</evidence>
<sequence length="247" mass="28258">MTVLPLVPLRTPADFADWYRPGADYVVRVAEGMGFPTGDFPALVDEAETAMRGNRTGYDVAAEVAQTIVADLLADAAFGGPFLEWTPLWYELALTGPTYFAGWRLKHIARKYADTLEHVSVPRFSRPQDVLYEGKPAVDRVSGFADRFAFADAIIHLEWFDYVASECGLPVPPELISRTRDETVAYYVGARPMEDLTPTVRRFQHLLFSDDVWVREVNRRYDLDSTLFTLWERILSRERQRFDPRQT</sequence>
<dbReference type="Pfam" id="PF26426">
    <property type="entry name" value="DUF8116"/>
    <property type="match status" value="1"/>
</dbReference>
<evidence type="ECO:0000313" key="3">
    <source>
        <dbReference type="Proteomes" id="UP001257060"/>
    </source>
</evidence>
<dbReference type="InterPro" id="IPR058429">
    <property type="entry name" value="DUF8116"/>
</dbReference>
<protein>
    <recommendedName>
        <fullName evidence="1">DUF8116 domain-containing protein</fullName>
    </recommendedName>
</protein>
<dbReference type="Proteomes" id="UP001257060">
    <property type="component" value="Unassembled WGS sequence"/>
</dbReference>
<accession>A0ABU2GAP6</accession>